<organism evidence="4 5">
    <name type="scientific">Didymella heteroderae</name>
    <dbReference type="NCBI Taxonomy" id="1769908"/>
    <lineage>
        <taxon>Eukaryota</taxon>
        <taxon>Fungi</taxon>
        <taxon>Dikarya</taxon>
        <taxon>Ascomycota</taxon>
        <taxon>Pezizomycotina</taxon>
        <taxon>Dothideomycetes</taxon>
        <taxon>Pleosporomycetidae</taxon>
        <taxon>Pleosporales</taxon>
        <taxon>Pleosporineae</taxon>
        <taxon>Didymellaceae</taxon>
        <taxon>Didymella</taxon>
    </lineage>
</organism>
<feature type="domain" description="HORMA" evidence="3">
    <location>
        <begin position="7"/>
        <end position="288"/>
    </location>
</feature>
<comment type="similarity">
    <text evidence="1">Belongs to the MAD2 family.</text>
</comment>
<evidence type="ECO:0000256" key="1">
    <source>
        <dbReference type="ARBA" id="ARBA00010348"/>
    </source>
</evidence>
<sequence>MAGTTCIETFDAFTNFLTAYVHTLLYLRSLYPQTSFVHSRFHNTSVYQSRLPLVCDWIRAAVDAVRTELLDGTVSRIAIVIFDYGTGSKSGSAERETGDAHILERFMIDVSTFPVLDKDKRNAVLERASSPMSQVSVGTASLEPGGTSGEDDEERCLDESEAVATGADTFSYRNHSRQHSEPNESALDIGVEPDLAEQMRAALVSLTTRCAQLKPLPDKCSFNIAVESKGDVDVGPPIEHLQAWIPVQPTQESNEAQDQRNRGAYQGVPRFMPIRTVEIGTLRFGMWVEESSAKLQVMGDKAPDSPEQSFTRPNISAQSEGGAKISFSTSSGNSTTT</sequence>
<protein>
    <recommendedName>
        <fullName evidence="3">HORMA domain-containing protein</fullName>
    </recommendedName>
</protein>
<feature type="compositionally biased region" description="Polar residues" evidence="2">
    <location>
        <begin position="130"/>
        <end position="139"/>
    </location>
</feature>
<dbReference type="SUPFAM" id="SSF56019">
    <property type="entry name" value="The spindle assembly checkpoint protein mad2"/>
    <property type="match status" value="1"/>
</dbReference>
<evidence type="ECO:0000313" key="4">
    <source>
        <dbReference type="EMBL" id="KAF3031958.1"/>
    </source>
</evidence>
<feature type="region of interest" description="Disordered" evidence="2">
    <location>
        <begin position="297"/>
        <end position="337"/>
    </location>
</feature>
<dbReference type="InterPro" id="IPR036570">
    <property type="entry name" value="HORMA_dom_sf"/>
</dbReference>
<dbReference type="InterPro" id="IPR045091">
    <property type="entry name" value="Mad2-like"/>
</dbReference>
<feature type="compositionally biased region" description="Polar residues" evidence="2">
    <location>
        <begin position="306"/>
        <end position="319"/>
    </location>
</feature>
<gene>
    <name evidence="4" type="ORF">E8E12_002844</name>
</gene>
<proteinExistence type="inferred from homology"/>
<dbReference type="PANTHER" id="PTHR11842:SF10">
    <property type="entry name" value="MITOTIC SPINDLE ASSEMBLY CHECKPOINT PROTEIN MAD2B"/>
    <property type="match status" value="1"/>
</dbReference>
<dbReference type="OrthoDB" id="21254at2759"/>
<feature type="compositionally biased region" description="Low complexity" evidence="2">
    <location>
        <begin position="326"/>
        <end position="337"/>
    </location>
</feature>
<dbReference type="Pfam" id="PF02301">
    <property type="entry name" value="HORMA"/>
    <property type="match status" value="1"/>
</dbReference>
<accession>A0A9P4WH33</accession>
<evidence type="ECO:0000256" key="2">
    <source>
        <dbReference type="SAM" id="MobiDB-lite"/>
    </source>
</evidence>
<reference evidence="4" key="1">
    <citation type="submission" date="2019-04" db="EMBL/GenBank/DDBJ databases">
        <title>Sequencing of skin fungus with MAO and IRED activity.</title>
        <authorList>
            <person name="Marsaioli A.J."/>
            <person name="Bonatto J.M.C."/>
            <person name="Reis Junior O."/>
        </authorList>
    </citation>
    <scope>NUCLEOTIDE SEQUENCE</scope>
    <source>
        <strain evidence="4">28M1</strain>
    </source>
</reference>
<dbReference type="InterPro" id="IPR003511">
    <property type="entry name" value="HORMA_dom"/>
</dbReference>
<feature type="region of interest" description="Disordered" evidence="2">
    <location>
        <begin position="127"/>
        <end position="153"/>
    </location>
</feature>
<comment type="caution">
    <text evidence="4">The sequence shown here is derived from an EMBL/GenBank/DDBJ whole genome shotgun (WGS) entry which is preliminary data.</text>
</comment>
<dbReference type="AlphaFoldDB" id="A0A9P4WH33"/>
<keyword evidence="5" id="KW-1185">Reference proteome</keyword>
<dbReference type="GO" id="GO:0016035">
    <property type="term" value="C:zeta DNA polymerase complex"/>
    <property type="evidence" value="ECO:0007669"/>
    <property type="project" value="TreeGrafter"/>
</dbReference>
<evidence type="ECO:0000259" key="3">
    <source>
        <dbReference type="PROSITE" id="PS50815"/>
    </source>
</evidence>
<name>A0A9P4WH33_9PLEO</name>
<dbReference type="PANTHER" id="PTHR11842">
    <property type="entry name" value="MITOTIC SPINDLE ASSEMBLY CHECKPOINT PROTEIN MAD2"/>
    <property type="match status" value="1"/>
</dbReference>
<evidence type="ECO:0000313" key="5">
    <source>
        <dbReference type="Proteomes" id="UP000758155"/>
    </source>
</evidence>
<dbReference type="PROSITE" id="PS50815">
    <property type="entry name" value="HORMA"/>
    <property type="match status" value="1"/>
</dbReference>
<dbReference type="Gene3D" id="3.30.900.10">
    <property type="entry name" value="HORMA domain"/>
    <property type="match status" value="1"/>
</dbReference>
<dbReference type="Proteomes" id="UP000758155">
    <property type="component" value="Unassembled WGS sequence"/>
</dbReference>
<dbReference type="EMBL" id="SWKV01000116">
    <property type="protein sequence ID" value="KAF3031958.1"/>
    <property type="molecule type" value="Genomic_DNA"/>
</dbReference>